<feature type="compositionally biased region" description="Basic and acidic residues" evidence="1">
    <location>
        <begin position="1"/>
        <end position="40"/>
    </location>
</feature>
<dbReference type="InterPro" id="IPR015943">
    <property type="entry name" value="WD40/YVTN_repeat-like_dom_sf"/>
</dbReference>
<protein>
    <submittedName>
        <fullName evidence="2">Uncharacterized protein</fullName>
    </submittedName>
</protein>
<reference evidence="2 3" key="1">
    <citation type="submission" date="2021-12" db="EMBL/GenBank/DDBJ databases">
        <title>Discovery of the Pendulisporaceae a myxobacterial family with distinct sporulation behavior and unique specialized metabolism.</title>
        <authorList>
            <person name="Garcia R."/>
            <person name="Popoff A."/>
            <person name="Bader C.D."/>
            <person name="Loehr J."/>
            <person name="Walesch S."/>
            <person name="Walt C."/>
            <person name="Boldt J."/>
            <person name="Bunk B."/>
            <person name="Haeckl F.J.F.P.J."/>
            <person name="Gunesch A.P."/>
            <person name="Birkelbach J."/>
            <person name="Nuebel U."/>
            <person name="Pietschmann T."/>
            <person name="Bach T."/>
            <person name="Mueller R."/>
        </authorList>
    </citation>
    <scope>NUCLEOTIDE SEQUENCE [LARGE SCALE GENOMIC DNA]</scope>
    <source>
        <strain evidence="2 3">MSr12523</strain>
    </source>
</reference>
<dbReference type="Proteomes" id="UP001379533">
    <property type="component" value="Chromosome"/>
</dbReference>
<accession>A0ABZ2KJ48</accession>
<evidence type="ECO:0000313" key="3">
    <source>
        <dbReference type="Proteomes" id="UP001379533"/>
    </source>
</evidence>
<dbReference type="RefSeq" id="WP_394849190.1">
    <property type="nucleotide sequence ID" value="NZ_CP089982.1"/>
</dbReference>
<proteinExistence type="predicted"/>
<dbReference type="EMBL" id="CP089982">
    <property type="protein sequence ID" value="WXA98576.1"/>
    <property type="molecule type" value="Genomic_DNA"/>
</dbReference>
<evidence type="ECO:0000256" key="1">
    <source>
        <dbReference type="SAM" id="MobiDB-lite"/>
    </source>
</evidence>
<keyword evidence="3" id="KW-1185">Reference proteome</keyword>
<name>A0ABZ2KJ48_9BACT</name>
<evidence type="ECO:0000313" key="2">
    <source>
        <dbReference type="EMBL" id="WXA98576.1"/>
    </source>
</evidence>
<feature type="region of interest" description="Disordered" evidence="1">
    <location>
        <begin position="1"/>
        <end position="41"/>
    </location>
</feature>
<sequence length="146" mass="15831">MTHEDDVDRSLRRCRDGGKRRRDAGERRQVSGKGCRDHRGVPALRRGGLRVHRTSDAQGNVWVAEFFARKIAKVTTSGVITEYPLATTAGRPIALTPGPDRRISEADANKVARITPAGILTEFALPNAGASPNGARLGRVRAVTTH</sequence>
<dbReference type="Gene3D" id="2.130.10.10">
    <property type="entry name" value="YVTN repeat-like/Quinoprotein amine dehydrogenase"/>
    <property type="match status" value="1"/>
</dbReference>
<organism evidence="2 3">
    <name type="scientific">Pendulispora brunnea</name>
    <dbReference type="NCBI Taxonomy" id="2905690"/>
    <lineage>
        <taxon>Bacteria</taxon>
        <taxon>Pseudomonadati</taxon>
        <taxon>Myxococcota</taxon>
        <taxon>Myxococcia</taxon>
        <taxon>Myxococcales</taxon>
        <taxon>Sorangiineae</taxon>
        <taxon>Pendulisporaceae</taxon>
        <taxon>Pendulispora</taxon>
    </lineage>
</organism>
<gene>
    <name evidence="2" type="ORF">LZC95_17305</name>
</gene>
<dbReference type="Pfam" id="PF24684">
    <property type="entry name" value="Vgb_lyase"/>
    <property type="match status" value="1"/>
</dbReference>
<dbReference type="SUPFAM" id="SSF63829">
    <property type="entry name" value="Calcium-dependent phosphotriesterase"/>
    <property type="match status" value="1"/>
</dbReference>